<protein>
    <recommendedName>
        <fullName evidence="4">Secreted protein</fullName>
    </recommendedName>
</protein>
<proteinExistence type="predicted"/>
<feature type="region of interest" description="Disordered" evidence="1">
    <location>
        <begin position="79"/>
        <end position="106"/>
    </location>
</feature>
<sequence>MRKRLSHLTPISRRQRLHISEAKMFGSLLLISAFFAQDQPVIVEGQRPAVEKKVCRTERSTGSRVVKQVCKTEAERLREQRDAKTMLGMGNRSNRPPDAFKPSKGD</sequence>
<dbReference type="RefSeq" id="WP_187708193.1">
    <property type="nucleotide sequence ID" value="NZ_CP060782.1"/>
</dbReference>
<accession>A0ABX6T8G8</accession>
<keyword evidence="3" id="KW-1185">Reference proteome</keyword>
<evidence type="ECO:0008006" key="4">
    <source>
        <dbReference type="Google" id="ProtNLM"/>
    </source>
</evidence>
<evidence type="ECO:0000313" key="3">
    <source>
        <dbReference type="Proteomes" id="UP000516105"/>
    </source>
</evidence>
<organism evidence="2 3">
    <name type="scientific">Sphingomonas sediminicola</name>
    <dbReference type="NCBI Taxonomy" id="386874"/>
    <lineage>
        <taxon>Bacteria</taxon>
        <taxon>Pseudomonadati</taxon>
        <taxon>Pseudomonadota</taxon>
        <taxon>Alphaproteobacteria</taxon>
        <taxon>Sphingomonadales</taxon>
        <taxon>Sphingomonadaceae</taxon>
        <taxon>Sphingomonas</taxon>
    </lineage>
</organism>
<name>A0ABX6T8G8_9SPHN</name>
<evidence type="ECO:0000313" key="2">
    <source>
        <dbReference type="EMBL" id="QNP45237.1"/>
    </source>
</evidence>
<evidence type="ECO:0000256" key="1">
    <source>
        <dbReference type="SAM" id="MobiDB-lite"/>
    </source>
</evidence>
<reference evidence="2 3" key="1">
    <citation type="submission" date="2020-08" db="EMBL/GenBank/DDBJ databases">
        <title>Genome sequence of Sphingomonas sediminicola KACC 15039T.</title>
        <authorList>
            <person name="Hyun D.-W."/>
            <person name="Bae J.-W."/>
        </authorList>
    </citation>
    <scope>NUCLEOTIDE SEQUENCE [LARGE SCALE GENOMIC DNA]</scope>
    <source>
        <strain evidence="2 3">KACC 15039</strain>
    </source>
</reference>
<dbReference type="Proteomes" id="UP000516105">
    <property type="component" value="Chromosome"/>
</dbReference>
<gene>
    <name evidence="2" type="ORF">H9L14_11390</name>
</gene>
<dbReference type="EMBL" id="CP060782">
    <property type="protein sequence ID" value="QNP45237.1"/>
    <property type="molecule type" value="Genomic_DNA"/>
</dbReference>